<reference evidence="2" key="2">
    <citation type="submission" date="2021-04" db="EMBL/GenBank/DDBJ databases">
        <authorList>
            <person name="Gilroy R."/>
        </authorList>
    </citation>
    <scope>NUCLEOTIDE SEQUENCE</scope>
    <source>
        <strain evidence="2">ChiHecec2B26-7398</strain>
    </source>
</reference>
<sequence>MLLITRGSIRKQSRKTLPAKRHLLRYRVLYSTKECCAPLPCICRFAALLRCFAVFTKPLFSYVTRAFLNGFAGSVILHCGALFGIIQFAAGLHAGPRIFLVRSNLP</sequence>
<accession>A0A9D1Y0K9</accession>
<evidence type="ECO:0000256" key="1">
    <source>
        <dbReference type="SAM" id="Phobius"/>
    </source>
</evidence>
<dbReference type="EMBL" id="DXEI01000069">
    <property type="protein sequence ID" value="HIX94684.1"/>
    <property type="molecule type" value="Genomic_DNA"/>
</dbReference>
<feature type="transmembrane region" description="Helical" evidence="1">
    <location>
        <begin position="67"/>
        <end position="92"/>
    </location>
</feature>
<organism evidence="2 3">
    <name type="scientific">Candidatus Gemmiger excrementipullorum</name>
    <dbReference type="NCBI Taxonomy" id="2838610"/>
    <lineage>
        <taxon>Bacteria</taxon>
        <taxon>Bacillati</taxon>
        <taxon>Bacillota</taxon>
        <taxon>Clostridia</taxon>
        <taxon>Eubacteriales</taxon>
        <taxon>Gemmiger</taxon>
    </lineage>
</organism>
<protein>
    <submittedName>
        <fullName evidence="2">Uncharacterized protein</fullName>
    </submittedName>
</protein>
<dbReference type="AlphaFoldDB" id="A0A9D1Y0K9"/>
<evidence type="ECO:0000313" key="2">
    <source>
        <dbReference type="EMBL" id="HIX94684.1"/>
    </source>
</evidence>
<proteinExistence type="predicted"/>
<keyword evidence="1" id="KW-1133">Transmembrane helix</keyword>
<gene>
    <name evidence="2" type="ORF">H9846_04425</name>
</gene>
<keyword evidence="1" id="KW-0812">Transmembrane</keyword>
<keyword evidence="1" id="KW-0472">Membrane</keyword>
<evidence type="ECO:0000313" key="3">
    <source>
        <dbReference type="Proteomes" id="UP000886751"/>
    </source>
</evidence>
<name>A0A9D1Y0K9_9FIRM</name>
<comment type="caution">
    <text evidence="2">The sequence shown here is derived from an EMBL/GenBank/DDBJ whole genome shotgun (WGS) entry which is preliminary data.</text>
</comment>
<dbReference type="Proteomes" id="UP000886751">
    <property type="component" value="Unassembled WGS sequence"/>
</dbReference>
<reference evidence="2" key="1">
    <citation type="journal article" date="2021" name="PeerJ">
        <title>Extensive microbial diversity within the chicken gut microbiome revealed by metagenomics and culture.</title>
        <authorList>
            <person name="Gilroy R."/>
            <person name="Ravi A."/>
            <person name="Getino M."/>
            <person name="Pursley I."/>
            <person name="Horton D.L."/>
            <person name="Alikhan N.F."/>
            <person name="Baker D."/>
            <person name="Gharbi K."/>
            <person name="Hall N."/>
            <person name="Watson M."/>
            <person name="Adriaenssens E.M."/>
            <person name="Foster-Nyarko E."/>
            <person name="Jarju S."/>
            <person name="Secka A."/>
            <person name="Antonio M."/>
            <person name="Oren A."/>
            <person name="Chaudhuri R.R."/>
            <person name="La Ragione R."/>
            <person name="Hildebrand F."/>
            <person name="Pallen M.J."/>
        </authorList>
    </citation>
    <scope>NUCLEOTIDE SEQUENCE</scope>
    <source>
        <strain evidence="2">ChiHecec2B26-7398</strain>
    </source>
</reference>